<dbReference type="Gene3D" id="3.40.50.2300">
    <property type="match status" value="1"/>
</dbReference>
<evidence type="ECO:0000313" key="9">
    <source>
        <dbReference type="Proteomes" id="UP001185012"/>
    </source>
</evidence>
<dbReference type="InterPro" id="IPR011006">
    <property type="entry name" value="CheY-like_superfamily"/>
</dbReference>
<dbReference type="SUPFAM" id="SSF52172">
    <property type="entry name" value="CheY-like"/>
    <property type="match status" value="1"/>
</dbReference>
<dbReference type="RefSeq" id="WP_309868310.1">
    <property type="nucleotide sequence ID" value="NZ_JAVDQG010000009.1"/>
</dbReference>
<keyword evidence="1 5" id="KW-0597">Phosphoprotein</keyword>
<keyword evidence="2" id="KW-0805">Transcription regulation</keyword>
<dbReference type="SMART" id="SM00448">
    <property type="entry name" value="REC"/>
    <property type="match status" value="1"/>
</dbReference>
<dbReference type="Pfam" id="PF00072">
    <property type="entry name" value="Response_reg"/>
    <property type="match status" value="1"/>
</dbReference>
<dbReference type="PROSITE" id="PS50043">
    <property type="entry name" value="HTH_LUXR_2"/>
    <property type="match status" value="1"/>
</dbReference>
<feature type="domain" description="Response regulatory" evidence="7">
    <location>
        <begin position="4"/>
        <end position="120"/>
    </location>
</feature>
<dbReference type="CDD" id="cd17535">
    <property type="entry name" value="REC_NarL-like"/>
    <property type="match status" value="1"/>
</dbReference>
<gene>
    <name evidence="8" type="ORF">JOE21_003336</name>
</gene>
<proteinExistence type="predicted"/>
<comment type="caution">
    <text evidence="8">The sequence shown here is derived from an EMBL/GenBank/DDBJ whole genome shotgun (WGS) entry which is preliminary data.</text>
</comment>
<evidence type="ECO:0000256" key="4">
    <source>
        <dbReference type="ARBA" id="ARBA00023163"/>
    </source>
</evidence>
<feature type="modified residue" description="4-aspartylphosphate" evidence="5">
    <location>
        <position position="55"/>
    </location>
</feature>
<evidence type="ECO:0000259" key="6">
    <source>
        <dbReference type="PROSITE" id="PS50043"/>
    </source>
</evidence>
<keyword evidence="3" id="KW-0238">DNA-binding</keyword>
<dbReference type="PANTHER" id="PTHR43214">
    <property type="entry name" value="TWO-COMPONENT RESPONSE REGULATOR"/>
    <property type="match status" value="1"/>
</dbReference>
<dbReference type="InterPro" id="IPR016032">
    <property type="entry name" value="Sig_transdc_resp-reg_C-effctor"/>
</dbReference>
<dbReference type="Proteomes" id="UP001185012">
    <property type="component" value="Unassembled WGS sequence"/>
</dbReference>
<dbReference type="CDD" id="cd06170">
    <property type="entry name" value="LuxR_C_like"/>
    <property type="match status" value="1"/>
</dbReference>
<keyword evidence="4" id="KW-0804">Transcription</keyword>
<dbReference type="SMART" id="SM00421">
    <property type="entry name" value="HTH_LUXR"/>
    <property type="match status" value="1"/>
</dbReference>
<dbReference type="EMBL" id="JAVDQG010000009">
    <property type="protein sequence ID" value="MDR6227321.1"/>
    <property type="molecule type" value="Genomic_DNA"/>
</dbReference>
<feature type="domain" description="HTH luxR-type" evidence="6">
    <location>
        <begin position="143"/>
        <end position="208"/>
    </location>
</feature>
<evidence type="ECO:0000256" key="2">
    <source>
        <dbReference type="ARBA" id="ARBA00023015"/>
    </source>
</evidence>
<organism evidence="8 9">
    <name type="scientific">Desmospora profundinema</name>
    <dbReference type="NCBI Taxonomy" id="1571184"/>
    <lineage>
        <taxon>Bacteria</taxon>
        <taxon>Bacillati</taxon>
        <taxon>Bacillota</taxon>
        <taxon>Bacilli</taxon>
        <taxon>Bacillales</taxon>
        <taxon>Thermoactinomycetaceae</taxon>
        <taxon>Desmospora</taxon>
    </lineage>
</organism>
<sequence length="217" mass="23734">MAIRTLIVDDHEMVRRGLTSYLTMLDDIEVVGEASDGQEALRQAETLSPDVILMDLVMEGMDGVEATKRITVLAPETRIIVLTSYINDDQIFPVLEAGACSYLLKTSRAEEIANAIRAAARGEATIEQKISSRILARMRNGSKAAPHEALTQRERDVLALLGEAKTNQEIAASLYIGVKTVKTHVSNILSKLELEDRTQAAVYAVKHGLTKKSGEES</sequence>
<keyword evidence="9" id="KW-1185">Reference proteome</keyword>
<dbReference type="PRINTS" id="PR00038">
    <property type="entry name" value="HTHLUXR"/>
</dbReference>
<evidence type="ECO:0000313" key="8">
    <source>
        <dbReference type="EMBL" id="MDR6227321.1"/>
    </source>
</evidence>
<reference evidence="8 9" key="1">
    <citation type="submission" date="2023-07" db="EMBL/GenBank/DDBJ databases">
        <title>Genomic Encyclopedia of Type Strains, Phase IV (KMG-IV): sequencing the most valuable type-strain genomes for metagenomic binning, comparative biology and taxonomic classification.</title>
        <authorList>
            <person name="Goeker M."/>
        </authorList>
    </citation>
    <scope>NUCLEOTIDE SEQUENCE [LARGE SCALE GENOMIC DNA]</scope>
    <source>
        <strain evidence="8 9">DSM 45903</strain>
    </source>
</reference>
<evidence type="ECO:0000256" key="1">
    <source>
        <dbReference type="ARBA" id="ARBA00022553"/>
    </source>
</evidence>
<protein>
    <submittedName>
        <fullName evidence="8">NarL family two-component system response regulator LiaR</fullName>
    </submittedName>
</protein>
<accession>A0ABU1IRA0</accession>
<evidence type="ECO:0000256" key="5">
    <source>
        <dbReference type="PROSITE-ProRule" id="PRU00169"/>
    </source>
</evidence>
<dbReference type="InterPro" id="IPR001789">
    <property type="entry name" value="Sig_transdc_resp-reg_receiver"/>
</dbReference>
<evidence type="ECO:0000256" key="3">
    <source>
        <dbReference type="ARBA" id="ARBA00023125"/>
    </source>
</evidence>
<evidence type="ECO:0000259" key="7">
    <source>
        <dbReference type="PROSITE" id="PS50110"/>
    </source>
</evidence>
<dbReference type="InterPro" id="IPR000792">
    <property type="entry name" value="Tscrpt_reg_LuxR_C"/>
</dbReference>
<dbReference type="PANTHER" id="PTHR43214:SF37">
    <property type="entry name" value="TRANSCRIPTIONAL REGULATORY PROTEIN YDFI"/>
    <property type="match status" value="1"/>
</dbReference>
<dbReference type="InterPro" id="IPR039420">
    <property type="entry name" value="WalR-like"/>
</dbReference>
<name>A0ABU1IRA0_9BACL</name>
<dbReference type="Pfam" id="PF00196">
    <property type="entry name" value="GerE"/>
    <property type="match status" value="1"/>
</dbReference>
<dbReference type="InterPro" id="IPR058245">
    <property type="entry name" value="NreC/VraR/RcsB-like_REC"/>
</dbReference>
<dbReference type="PROSITE" id="PS50110">
    <property type="entry name" value="RESPONSE_REGULATORY"/>
    <property type="match status" value="1"/>
</dbReference>
<dbReference type="SUPFAM" id="SSF46894">
    <property type="entry name" value="C-terminal effector domain of the bipartite response regulators"/>
    <property type="match status" value="1"/>
</dbReference>